<dbReference type="CDD" id="cd00130">
    <property type="entry name" value="PAS"/>
    <property type="match status" value="3"/>
</dbReference>
<dbReference type="InterPro" id="IPR029787">
    <property type="entry name" value="Nucleotide_cyclase"/>
</dbReference>
<dbReference type="PROSITE" id="PS50112">
    <property type="entry name" value="PAS"/>
    <property type="match status" value="2"/>
</dbReference>
<gene>
    <name evidence="5" type="ORF">GM676_01490</name>
</gene>
<dbReference type="InterPro" id="IPR052155">
    <property type="entry name" value="Biofilm_reg_signaling"/>
</dbReference>
<dbReference type="Pfam" id="PF08447">
    <property type="entry name" value="PAS_3"/>
    <property type="match status" value="1"/>
</dbReference>
<feature type="domain" description="PAC" evidence="2">
    <location>
        <begin position="84"/>
        <end position="136"/>
    </location>
</feature>
<dbReference type="InterPro" id="IPR035965">
    <property type="entry name" value="PAS-like_dom_sf"/>
</dbReference>
<dbReference type="NCBIfam" id="TIGR00254">
    <property type="entry name" value="GGDEF"/>
    <property type="match status" value="1"/>
</dbReference>
<evidence type="ECO:0000259" key="2">
    <source>
        <dbReference type="PROSITE" id="PS50113"/>
    </source>
</evidence>
<feature type="domain" description="EAL" evidence="3">
    <location>
        <begin position="723"/>
        <end position="977"/>
    </location>
</feature>
<dbReference type="SUPFAM" id="SSF55781">
    <property type="entry name" value="GAF domain-like"/>
    <property type="match status" value="1"/>
</dbReference>
<dbReference type="SMART" id="SM00086">
    <property type="entry name" value="PAC"/>
    <property type="match status" value="3"/>
</dbReference>
<dbReference type="InterPro" id="IPR029016">
    <property type="entry name" value="GAF-like_dom_sf"/>
</dbReference>
<evidence type="ECO:0000259" key="1">
    <source>
        <dbReference type="PROSITE" id="PS50112"/>
    </source>
</evidence>
<evidence type="ECO:0000259" key="4">
    <source>
        <dbReference type="PROSITE" id="PS50887"/>
    </source>
</evidence>
<feature type="domain" description="PAS" evidence="1">
    <location>
        <begin position="133"/>
        <end position="178"/>
    </location>
</feature>
<sequence>MLSLAKQDDDEPRLSGIVASLSAAIWSVRLSDRRIFYLSPIAEVLLGEALRPAAIGTVWHRVVQREDRRPLLRWFYRVLDGHTPLIEIRIVRADGARRWLQLSGKVSRDADGRPVRVDGMATDVTERLTAESQVRKLSRVVEQSPAAVVITDVHGCIEYVNPRFCATSGYAEREVVGQMARFVGSGQTPQTVYATLWNTILAGGIWQGELLNRRKNGELYWEMEVIAPVFDARGRVCNFVAIKEDVTDKKLAEAELQRVNRTLRVLSRCNALLVRAASEEDLLESMCDMLSESGGYPMLWIAAPAGDGLATLARRGFAAAGDGCDDDWTGPALRALHGRRPVVERLADGARSPSLADSGVRAIASLPLLAGDAALGVLSLFSVNPQAFDAAELELLAELAADLAYGIVSQRGERARKARESDLHLMRRAIDASSDGIMVSDSRQDGAPLVYVNSAFERITGYAAHEALGRDALFLHAGDVGQDALAALRQALAEARPARAELRTCRRDGAPFWSELAIAPVLNAEGEVSHMVGVLTDISARKRMETQLIHQATHDALTGLPNRVLLADRVECAIVAARRAAGRVALMLFDLDRFKLVNDSLGHGAGDCLLRQIAERLTAHIRPGDTVARLGGDEFVVVAPVADERQAAQLAQELQSALAMPLQAGGQSIYPASSVGLAMFPHDGEDLTALLRNADAAMYRAKADGNSALCFYARDFTRGSSRRLQLESALCQALEAGQLLLHYQPKFSLEDGALAGAEVLLRWQHPTLGAVSPAEFIPIAEETGLILPIGAWVLRQSCRQLAGWQRRGLRMVPLAVNLSARQFALPTLAGDIRAMLREAGVGPRWLQLELTESLLVRQPEAASRTLEQLRAAGIQLALDDFGTGYSSLNYLRRFPITQLKIDQSFVRELLHDKDSSTIAVAIINLAHGLGMQVVAEGVETMAQLEFLRRHDCDQVQGYLSGRPQPAAQFERLLAGPQLPLALPRAAGADC</sequence>
<dbReference type="SMART" id="SM00267">
    <property type="entry name" value="GGDEF"/>
    <property type="match status" value="1"/>
</dbReference>
<dbReference type="OrthoDB" id="9813903at2"/>
<organism evidence="5 6">
    <name type="scientific">Duganella radicis</name>
    <dbReference type="NCBI Taxonomy" id="551988"/>
    <lineage>
        <taxon>Bacteria</taxon>
        <taxon>Pseudomonadati</taxon>
        <taxon>Pseudomonadota</taxon>
        <taxon>Betaproteobacteria</taxon>
        <taxon>Burkholderiales</taxon>
        <taxon>Oxalobacteraceae</taxon>
        <taxon>Telluria group</taxon>
        <taxon>Duganella</taxon>
    </lineage>
</organism>
<dbReference type="Proteomes" id="UP000475582">
    <property type="component" value="Unassembled WGS sequence"/>
</dbReference>
<dbReference type="InterPro" id="IPR001633">
    <property type="entry name" value="EAL_dom"/>
</dbReference>
<evidence type="ECO:0000313" key="5">
    <source>
        <dbReference type="EMBL" id="MTV36253.1"/>
    </source>
</evidence>
<dbReference type="SUPFAM" id="SSF55073">
    <property type="entry name" value="Nucleotide cyclase"/>
    <property type="match status" value="1"/>
</dbReference>
<dbReference type="NCBIfam" id="TIGR00229">
    <property type="entry name" value="sensory_box"/>
    <property type="match status" value="3"/>
</dbReference>
<dbReference type="PROSITE" id="PS50113">
    <property type="entry name" value="PAC"/>
    <property type="match status" value="3"/>
</dbReference>
<dbReference type="FunFam" id="3.20.20.450:FF:000001">
    <property type="entry name" value="Cyclic di-GMP phosphodiesterase yahA"/>
    <property type="match status" value="1"/>
</dbReference>
<dbReference type="SUPFAM" id="SSF55785">
    <property type="entry name" value="PYP-like sensor domain (PAS domain)"/>
    <property type="match status" value="3"/>
</dbReference>
<dbReference type="PANTHER" id="PTHR44757:SF2">
    <property type="entry name" value="BIOFILM ARCHITECTURE MAINTENANCE PROTEIN MBAA"/>
    <property type="match status" value="1"/>
</dbReference>
<evidence type="ECO:0000259" key="3">
    <source>
        <dbReference type="PROSITE" id="PS50883"/>
    </source>
</evidence>
<dbReference type="EMBL" id="WNKY01000001">
    <property type="protein sequence ID" value="MTV36253.1"/>
    <property type="molecule type" value="Genomic_DNA"/>
</dbReference>
<dbReference type="CDD" id="cd01949">
    <property type="entry name" value="GGDEF"/>
    <property type="match status" value="1"/>
</dbReference>
<dbReference type="InterPro" id="IPR043128">
    <property type="entry name" value="Rev_trsase/Diguanyl_cyclase"/>
</dbReference>
<dbReference type="AlphaFoldDB" id="A0A6L6PBN7"/>
<comment type="caution">
    <text evidence="5">The sequence shown here is derived from an EMBL/GenBank/DDBJ whole genome shotgun (WGS) entry which is preliminary data.</text>
</comment>
<protein>
    <submittedName>
        <fullName evidence="5">EAL domain-containing protein</fullName>
    </submittedName>
</protein>
<dbReference type="PROSITE" id="PS50887">
    <property type="entry name" value="GGDEF"/>
    <property type="match status" value="1"/>
</dbReference>
<dbReference type="RefSeq" id="WP_155461597.1">
    <property type="nucleotide sequence ID" value="NZ_WNKY01000001.1"/>
</dbReference>
<dbReference type="Pfam" id="PF13426">
    <property type="entry name" value="PAS_9"/>
    <property type="match status" value="2"/>
</dbReference>
<proteinExistence type="predicted"/>
<dbReference type="SUPFAM" id="SSF141868">
    <property type="entry name" value="EAL domain-like"/>
    <property type="match status" value="1"/>
</dbReference>
<dbReference type="InterPro" id="IPR000700">
    <property type="entry name" value="PAS-assoc_C"/>
</dbReference>
<dbReference type="Pfam" id="PF00990">
    <property type="entry name" value="GGDEF"/>
    <property type="match status" value="1"/>
</dbReference>
<dbReference type="InterPro" id="IPR035919">
    <property type="entry name" value="EAL_sf"/>
</dbReference>
<reference evidence="5 6" key="1">
    <citation type="submission" date="2019-11" db="EMBL/GenBank/DDBJ databases">
        <title>Type strains purchased from KCTC, JCM and DSMZ.</title>
        <authorList>
            <person name="Lu H."/>
        </authorList>
    </citation>
    <scope>NUCLEOTIDE SEQUENCE [LARGE SCALE GENOMIC DNA]</scope>
    <source>
        <strain evidence="5 6">KCTC 22382</strain>
    </source>
</reference>
<dbReference type="Gene3D" id="3.20.20.450">
    <property type="entry name" value="EAL domain"/>
    <property type="match status" value="1"/>
</dbReference>
<dbReference type="InterPro" id="IPR013655">
    <property type="entry name" value="PAS_fold_3"/>
</dbReference>
<feature type="domain" description="GGDEF" evidence="4">
    <location>
        <begin position="582"/>
        <end position="714"/>
    </location>
</feature>
<accession>A0A6L6PBN7</accession>
<name>A0A6L6PBN7_9BURK</name>
<dbReference type="InterPro" id="IPR000014">
    <property type="entry name" value="PAS"/>
</dbReference>
<dbReference type="Pfam" id="PF13185">
    <property type="entry name" value="GAF_2"/>
    <property type="match status" value="1"/>
</dbReference>
<dbReference type="InterPro" id="IPR012226">
    <property type="entry name" value="Diguanyl_cyclase/Pdiesterase"/>
</dbReference>
<feature type="domain" description="PAC" evidence="2">
    <location>
        <begin position="498"/>
        <end position="550"/>
    </location>
</feature>
<evidence type="ECO:0000313" key="6">
    <source>
        <dbReference type="Proteomes" id="UP000475582"/>
    </source>
</evidence>
<dbReference type="InterPro" id="IPR003018">
    <property type="entry name" value="GAF"/>
</dbReference>
<dbReference type="InterPro" id="IPR000160">
    <property type="entry name" value="GGDEF_dom"/>
</dbReference>
<feature type="domain" description="PAC" evidence="2">
    <location>
        <begin position="206"/>
        <end position="258"/>
    </location>
</feature>
<keyword evidence="6" id="KW-1185">Reference proteome</keyword>
<dbReference type="CDD" id="cd01948">
    <property type="entry name" value="EAL"/>
    <property type="match status" value="1"/>
</dbReference>
<dbReference type="Gene3D" id="3.30.70.270">
    <property type="match status" value="1"/>
</dbReference>
<dbReference type="SMART" id="SM00052">
    <property type="entry name" value="EAL"/>
    <property type="match status" value="1"/>
</dbReference>
<dbReference type="PANTHER" id="PTHR44757">
    <property type="entry name" value="DIGUANYLATE CYCLASE DGCP"/>
    <property type="match status" value="1"/>
</dbReference>
<dbReference type="Gene3D" id="3.30.450.40">
    <property type="match status" value="1"/>
</dbReference>
<dbReference type="PIRSF" id="PIRSF005925">
    <property type="entry name" value="Dos"/>
    <property type="match status" value="1"/>
</dbReference>
<dbReference type="InterPro" id="IPR001610">
    <property type="entry name" value="PAC"/>
</dbReference>
<dbReference type="Pfam" id="PF00563">
    <property type="entry name" value="EAL"/>
    <property type="match status" value="1"/>
</dbReference>
<dbReference type="Gene3D" id="3.30.450.20">
    <property type="entry name" value="PAS domain"/>
    <property type="match status" value="3"/>
</dbReference>
<feature type="domain" description="PAS" evidence="1">
    <location>
        <begin position="422"/>
        <end position="495"/>
    </location>
</feature>
<dbReference type="SMART" id="SM00091">
    <property type="entry name" value="PAS"/>
    <property type="match status" value="3"/>
</dbReference>
<dbReference type="PROSITE" id="PS50883">
    <property type="entry name" value="EAL"/>
    <property type="match status" value="1"/>
</dbReference>